<dbReference type="EMBL" id="BARW01010752">
    <property type="protein sequence ID" value="GAI80075.1"/>
    <property type="molecule type" value="Genomic_DNA"/>
</dbReference>
<proteinExistence type="predicted"/>
<protein>
    <submittedName>
        <fullName evidence="2">Uncharacterized protein</fullName>
    </submittedName>
</protein>
<reference evidence="2" key="1">
    <citation type="journal article" date="2014" name="Front. Microbiol.">
        <title>High frequency of phylogenetically diverse reductive dehalogenase-homologous genes in deep subseafloor sedimentary metagenomes.</title>
        <authorList>
            <person name="Kawai M."/>
            <person name="Futagami T."/>
            <person name="Toyoda A."/>
            <person name="Takaki Y."/>
            <person name="Nishi S."/>
            <person name="Hori S."/>
            <person name="Arai W."/>
            <person name="Tsubouchi T."/>
            <person name="Morono Y."/>
            <person name="Uchiyama I."/>
            <person name="Ito T."/>
            <person name="Fujiyama A."/>
            <person name="Inagaki F."/>
            <person name="Takami H."/>
        </authorList>
    </citation>
    <scope>NUCLEOTIDE SEQUENCE</scope>
    <source>
        <strain evidence="2">Expedition CK06-06</strain>
    </source>
</reference>
<feature type="non-terminal residue" evidence="2">
    <location>
        <position position="259"/>
    </location>
</feature>
<dbReference type="AlphaFoldDB" id="X1SXM0"/>
<keyword evidence="1" id="KW-1133">Transmembrane helix</keyword>
<accession>X1SXM0</accession>
<evidence type="ECO:0000256" key="1">
    <source>
        <dbReference type="SAM" id="Phobius"/>
    </source>
</evidence>
<sequence length="259" mass="29627">MSIWEYVVNVVSWLLAHSGGVIWWIKYYAREVADTVVGSAISHAYSVVKKWIDARYWNVRNWATPLINNVKALAFPAWSWVQTAYGTVSAWIKVKIDPIWAAIGDWVHDLYLSIVEWSVKTYNKVVVWATPTIDWIKDQVKVVQEWVADVFVPVEEQIELFSTDTKEKFTALFDDGWVNISGFLFDPLNTILAMITPIFIDIFCYAAAYALGTEKYSLPPWPKWDDLVIDGNGRPPSPTPSGLTPPLAKMWVSGYRFTR</sequence>
<organism evidence="2">
    <name type="scientific">marine sediment metagenome</name>
    <dbReference type="NCBI Taxonomy" id="412755"/>
    <lineage>
        <taxon>unclassified sequences</taxon>
        <taxon>metagenomes</taxon>
        <taxon>ecological metagenomes</taxon>
    </lineage>
</organism>
<evidence type="ECO:0000313" key="2">
    <source>
        <dbReference type="EMBL" id="GAI80075.1"/>
    </source>
</evidence>
<keyword evidence="1" id="KW-0472">Membrane</keyword>
<name>X1SXM0_9ZZZZ</name>
<keyword evidence="1" id="KW-0812">Transmembrane</keyword>
<gene>
    <name evidence="2" type="ORF">S12H4_21025</name>
</gene>
<feature type="transmembrane region" description="Helical" evidence="1">
    <location>
        <begin position="191"/>
        <end position="212"/>
    </location>
</feature>
<comment type="caution">
    <text evidence="2">The sequence shown here is derived from an EMBL/GenBank/DDBJ whole genome shotgun (WGS) entry which is preliminary data.</text>
</comment>